<evidence type="ECO:0000313" key="9">
    <source>
        <dbReference type="EMBL" id="PSN91006.1"/>
    </source>
</evidence>
<dbReference type="PANTHER" id="PTHR32338:SF11">
    <property type="entry name" value="[LYSW]-L-2-AMINOADIPATE_[LYSW]-L-GLUTAMATE PHOSPHATE REDUCTASE-RELATED"/>
    <property type="match status" value="1"/>
</dbReference>
<protein>
    <recommendedName>
        <fullName evidence="7">Putative [LysW]-L-2-aminoadipate/[LysW]-L-glutamate phosphate reductase</fullName>
        <ecNumber evidence="7">1.2.1.103</ecNumber>
        <ecNumber evidence="7">1.2.1.106</ecNumber>
    </recommendedName>
</protein>
<evidence type="ECO:0000259" key="8">
    <source>
        <dbReference type="SMART" id="SM00859"/>
    </source>
</evidence>
<dbReference type="InterPro" id="IPR058924">
    <property type="entry name" value="AGPR_dimerisation_dom"/>
</dbReference>
<comment type="function">
    <text evidence="7">Involved in both the arginine and lysine biosynthetic pathways.</text>
</comment>
<evidence type="ECO:0000256" key="3">
    <source>
        <dbReference type="ARBA" id="ARBA00022605"/>
    </source>
</evidence>
<comment type="subcellular location">
    <subcellularLocation>
        <location evidence="7">Cytoplasm</location>
    </subcellularLocation>
</comment>
<dbReference type="Pfam" id="PF01118">
    <property type="entry name" value="Semialdhyde_dh"/>
    <property type="match status" value="1"/>
</dbReference>
<comment type="caution">
    <text evidence="9">The sequence shown here is derived from an EMBL/GenBank/DDBJ whole genome shotgun (WGS) entry which is preliminary data.</text>
</comment>
<dbReference type="Pfam" id="PF22698">
    <property type="entry name" value="Semialdhyde_dhC_1"/>
    <property type="match status" value="1"/>
</dbReference>
<dbReference type="EC" id="1.2.1.106" evidence="7"/>
<dbReference type="SMART" id="SM00859">
    <property type="entry name" value="Semialdhyde_dh"/>
    <property type="match status" value="1"/>
</dbReference>
<dbReference type="Proteomes" id="UP000240322">
    <property type="component" value="Unassembled WGS sequence"/>
</dbReference>
<dbReference type="GO" id="GO:0003942">
    <property type="term" value="F:N-acetyl-gamma-glutamyl-phosphate reductase activity"/>
    <property type="evidence" value="ECO:0007669"/>
    <property type="project" value="InterPro"/>
</dbReference>
<dbReference type="GO" id="GO:0051287">
    <property type="term" value="F:NAD binding"/>
    <property type="evidence" value="ECO:0007669"/>
    <property type="project" value="InterPro"/>
</dbReference>
<evidence type="ECO:0000256" key="5">
    <source>
        <dbReference type="ARBA" id="ARBA00023002"/>
    </source>
</evidence>
<dbReference type="NCBIfam" id="TIGR01850">
    <property type="entry name" value="argC"/>
    <property type="match status" value="1"/>
</dbReference>
<dbReference type="SUPFAM" id="SSF51735">
    <property type="entry name" value="NAD(P)-binding Rossmann-fold domains"/>
    <property type="match status" value="1"/>
</dbReference>
<dbReference type="CDD" id="cd23939">
    <property type="entry name" value="AGPR_1_C_LysY"/>
    <property type="match status" value="1"/>
</dbReference>
<dbReference type="HAMAP" id="MF_00150">
    <property type="entry name" value="ArgC_type1"/>
    <property type="match status" value="1"/>
</dbReference>
<keyword evidence="3 7" id="KW-0028">Amino-acid biosynthesis</keyword>
<keyword evidence="4 7" id="KW-0521">NADP</keyword>
<name>A0A2R6AXA9_9ARCH</name>
<dbReference type="InterPro" id="IPR050085">
    <property type="entry name" value="AGPR"/>
</dbReference>
<dbReference type="EMBL" id="NEXE01000038">
    <property type="protein sequence ID" value="PSN91006.1"/>
    <property type="molecule type" value="Genomic_DNA"/>
</dbReference>
<dbReference type="InterPro" id="IPR036291">
    <property type="entry name" value="NAD(P)-bd_dom_sf"/>
</dbReference>
<evidence type="ECO:0000256" key="4">
    <source>
        <dbReference type="ARBA" id="ARBA00022857"/>
    </source>
</evidence>
<dbReference type="GO" id="GO:0019878">
    <property type="term" value="P:lysine biosynthetic process via aminoadipic acid"/>
    <property type="evidence" value="ECO:0007669"/>
    <property type="project" value="UniProtKB-UniRule"/>
</dbReference>
<dbReference type="EC" id="1.2.1.103" evidence="7"/>
<dbReference type="PANTHER" id="PTHR32338">
    <property type="entry name" value="N-ACETYL-GAMMA-GLUTAMYL-PHOSPHATE REDUCTASE, CHLOROPLASTIC-RELATED-RELATED"/>
    <property type="match status" value="1"/>
</dbReference>
<evidence type="ECO:0000256" key="2">
    <source>
        <dbReference type="ARBA" id="ARBA00022571"/>
    </source>
</evidence>
<feature type="binding site" evidence="7">
    <location>
        <position position="321"/>
    </location>
    <ligand>
        <name>NADP(+)</name>
        <dbReference type="ChEBI" id="CHEBI:58349"/>
    </ligand>
</feature>
<evidence type="ECO:0000313" key="10">
    <source>
        <dbReference type="Proteomes" id="UP000240322"/>
    </source>
</evidence>
<comment type="catalytic activity">
    <reaction evidence="7">
        <text>[amino-group carrier protein]-C-terminal-gamma-(L-glutamyl-5-semialdehyde)-L-glutamate + phosphate + NADP(+) = [amino-group carrier protein]-C-terminal-gamma-(5-phospho-L-glutamyl)-L-glutamate + NADPH + H(+)</text>
        <dbReference type="Rhea" id="RHEA:52668"/>
        <dbReference type="Rhea" id="RHEA-COMP:13313"/>
        <dbReference type="Rhea" id="RHEA-COMP:13327"/>
        <dbReference type="ChEBI" id="CHEBI:15378"/>
        <dbReference type="ChEBI" id="CHEBI:43474"/>
        <dbReference type="ChEBI" id="CHEBI:57783"/>
        <dbReference type="ChEBI" id="CHEBI:58349"/>
        <dbReference type="ChEBI" id="CHEBI:136717"/>
        <dbReference type="ChEBI" id="CHEBI:136761"/>
        <dbReference type="EC" id="1.2.1.106"/>
    </reaction>
</comment>
<dbReference type="HAMAP" id="MF_02083">
    <property type="entry name" value="LysY"/>
    <property type="match status" value="1"/>
</dbReference>
<keyword evidence="2 7" id="KW-0055">Arginine biosynthesis</keyword>
<proteinExistence type="inferred from homology"/>
<evidence type="ECO:0000256" key="1">
    <source>
        <dbReference type="ARBA" id="ARBA00022490"/>
    </source>
</evidence>
<dbReference type="GO" id="GO:0043870">
    <property type="term" value="F:N-acetyl-gamma-aminoadipyl-phosphate reductase activity"/>
    <property type="evidence" value="ECO:0007669"/>
    <property type="project" value="RHEA"/>
</dbReference>
<dbReference type="SUPFAM" id="SSF55347">
    <property type="entry name" value="Glyceraldehyde-3-phosphate dehydrogenase-like, C-terminal domain"/>
    <property type="match status" value="1"/>
</dbReference>
<reference evidence="9 10" key="1">
    <citation type="submission" date="2017-04" db="EMBL/GenBank/DDBJ databases">
        <title>Novel microbial lineages endemic to geothermal iron-oxide mats fill important gaps in the evolutionary history of Archaea.</title>
        <authorList>
            <person name="Jay Z.J."/>
            <person name="Beam J.P."/>
            <person name="Dlakic M."/>
            <person name="Rusch D.B."/>
            <person name="Kozubal M.A."/>
            <person name="Inskeep W.P."/>
        </authorList>
    </citation>
    <scope>NUCLEOTIDE SEQUENCE [LARGE SCALE GENOMIC DNA]</scope>
    <source>
        <strain evidence="9">OSP_D</strain>
    </source>
</reference>
<feature type="domain" description="Semialdehyde dehydrogenase NAD-binding" evidence="8">
    <location>
        <begin position="3"/>
        <end position="143"/>
    </location>
</feature>
<dbReference type="GO" id="GO:0070401">
    <property type="term" value="F:NADP+ binding"/>
    <property type="evidence" value="ECO:0007669"/>
    <property type="project" value="InterPro"/>
</dbReference>
<evidence type="ECO:0000256" key="6">
    <source>
        <dbReference type="ARBA" id="ARBA00023154"/>
    </source>
</evidence>
<sequence length="354" mass="38269">MVKVGVLGGSGYVGGELIRLLLSHPEADLVFASSSRFKDEYVFRAHPNLRGLTQLKFTGESSIASSTPDVDLVFSALPHGESVKHLPSLVQTGVKIVDLSADFRLKDPAAYPKWYGYTHPHPELLERFVLSIPELNREEVGGVSLASSPGCMAIATILGVAPLLLSKSLKIDAGRIVVDLKVGSSGSGGRPSLATHFSERFGVVRAYKPVGHRHTAEIEQELAKFTNDGVKAYLSAHSVNMVRGILATIHLFVGDAVEPLEVWRAYRSAYTGKRFIRLVRDRKGVFRYPDPKLVIGSNYADIGFELEPGGGRIVVLVAIDNLVKGAAGNALQTMNIMLGLDEWLGLEGAPLHPV</sequence>
<gene>
    <name evidence="7" type="primary">lysY</name>
    <name evidence="9" type="ORF">B9Q03_05360</name>
</gene>
<dbReference type="GO" id="GO:0042450">
    <property type="term" value="P:L-arginine biosynthetic process via ornithine"/>
    <property type="evidence" value="ECO:0007669"/>
    <property type="project" value="UniProtKB-UniRule"/>
</dbReference>
<comment type="caution">
    <text evidence="7">Lacks conserved residue(s) required for the propagation of feature annotation.</text>
</comment>
<feature type="active site" evidence="7">
    <location>
        <position position="151"/>
    </location>
</feature>
<keyword evidence="5 7" id="KW-0560">Oxidoreductase</keyword>
<dbReference type="AlphaFoldDB" id="A0A2R6AXA9"/>
<dbReference type="Gene3D" id="3.40.50.720">
    <property type="entry name" value="NAD(P)-binding Rossmann-like Domain"/>
    <property type="match status" value="1"/>
</dbReference>
<dbReference type="UniPathway" id="UPA00068"/>
<organism evidence="9 10">
    <name type="scientific">Candidatus Marsarchaeota G2 archaeon OSP_D</name>
    <dbReference type="NCBI Taxonomy" id="1978157"/>
    <lineage>
        <taxon>Archaea</taxon>
        <taxon>Candidatus Marsarchaeota</taxon>
        <taxon>Candidatus Marsarchaeota group 2</taxon>
    </lineage>
</organism>
<dbReference type="InterPro" id="IPR000534">
    <property type="entry name" value="Semialdehyde_DH_NAD-bd"/>
</dbReference>
<comment type="similarity">
    <text evidence="7">Belongs to the NAGSA dehydrogenase family. Type 1 subfamily. LysY sub-subfamily.</text>
</comment>
<dbReference type="InterPro" id="IPR037535">
    <property type="entry name" value="LysY"/>
</dbReference>
<keyword evidence="6 7" id="KW-0457">Lysine biosynthesis</keyword>
<comment type="pathway">
    <text evidence="7">Amino-acid biosynthesis; L-lysine biosynthesis via AAA pathway; L-lysine from L-alpha-aminoadipate (Thermus route): step 3/5.</text>
</comment>
<keyword evidence="1 7" id="KW-0963">Cytoplasm</keyword>
<dbReference type="GO" id="GO:0005737">
    <property type="term" value="C:cytoplasm"/>
    <property type="evidence" value="ECO:0007669"/>
    <property type="project" value="UniProtKB-SubCell"/>
</dbReference>
<comment type="catalytic activity">
    <reaction evidence="7">
        <text>[amino-group carrier protein]-C-terminal-N-(1-carboxy-5-oxopentan-1-yl)-L-glutamine + phosphate + NADP(+) = [amino-group carrier protein]-C-terminal-N-(1-carboxy-5-phosphooxy-5-oxopentan-1-yl)-L-glutamine + NADPH + H(+)</text>
        <dbReference type="Rhea" id="RHEA:41948"/>
        <dbReference type="Rhea" id="RHEA-COMP:9712"/>
        <dbReference type="Rhea" id="RHEA-COMP:9714"/>
        <dbReference type="ChEBI" id="CHEBI:15378"/>
        <dbReference type="ChEBI" id="CHEBI:43474"/>
        <dbReference type="ChEBI" id="CHEBI:57783"/>
        <dbReference type="ChEBI" id="CHEBI:58349"/>
        <dbReference type="ChEBI" id="CHEBI:78499"/>
        <dbReference type="ChEBI" id="CHEBI:78501"/>
        <dbReference type="EC" id="1.2.1.103"/>
    </reaction>
</comment>
<comment type="pathway">
    <text evidence="7">Amino-acid biosynthesis; L-arginine biosynthesis.</text>
</comment>
<feature type="binding site" evidence="7">
    <location>
        <begin position="10"/>
        <end position="13"/>
    </location>
    <ligand>
        <name>NADP(+)</name>
        <dbReference type="ChEBI" id="CHEBI:58349"/>
    </ligand>
</feature>
<accession>A0A2R6AXA9</accession>
<dbReference type="Gene3D" id="3.30.360.10">
    <property type="entry name" value="Dihydrodipicolinate Reductase, domain 2"/>
    <property type="match status" value="1"/>
</dbReference>
<dbReference type="InterPro" id="IPR000706">
    <property type="entry name" value="AGPR_type-1"/>
</dbReference>
<dbReference type="UniPathway" id="UPA00033">
    <property type="reaction ID" value="UER00037"/>
</dbReference>
<evidence type="ECO:0000256" key="7">
    <source>
        <dbReference type="HAMAP-Rule" id="MF_02083"/>
    </source>
</evidence>